<reference evidence="2" key="1">
    <citation type="journal article" date="2020" name="Stud. Mycol.">
        <title>101 Dothideomycetes genomes: a test case for predicting lifestyles and emergence of pathogens.</title>
        <authorList>
            <person name="Haridas S."/>
            <person name="Albert R."/>
            <person name="Binder M."/>
            <person name="Bloem J."/>
            <person name="Labutti K."/>
            <person name="Salamov A."/>
            <person name="Andreopoulos B."/>
            <person name="Baker S."/>
            <person name="Barry K."/>
            <person name="Bills G."/>
            <person name="Bluhm B."/>
            <person name="Cannon C."/>
            <person name="Castanera R."/>
            <person name="Culley D."/>
            <person name="Daum C."/>
            <person name="Ezra D."/>
            <person name="Gonzalez J."/>
            <person name="Henrissat B."/>
            <person name="Kuo A."/>
            <person name="Liang C."/>
            <person name="Lipzen A."/>
            <person name="Lutzoni F."/>
            <person name="Magnuson J."/>
            <person name="Mondo S."/>
            <person name="Nolan M."/>
            <person name="Ohm R."/>
            <person name="Pangilinan J."/>
            <person name="Park H.-J."/>
            <person name="Ramirez L."/>
            <person name="Alfaro M."/>
            <person name="Sun H."/>
            <person name="Tritt A."/>
            <person name="Yoshinaga Y."/>
            <person name="Zwiers L.-H."/>
            <person name="Turgeon B."/>
            <person name="Goodwin S."/>
            <person name="Spatafora J."/>
            <person name="Crous P."/>
            <person name="Grigoriev I."/>
        </authorList>
    </citation>
    <scope>NUCLEOTIDE SEQUENCE</scope>
    <source>
        <strain evidence="2">CBS 279.74</strain>
    </source>
</reference>
<evidence type="ECO:0000256" key="1">
    <source>
        <dbReference type="SAM" id="MobiDB-lite"/>
    </source>
</evidence>
<gene>
    <name evidence="2" type="ORF">K504DRAFT_445389</name>
</gene>
<evidence type="ECO:0000313" key="2">
    <source>
        <dbReference type="EMBL" id="KAF2714381.1"/>
    </source>
</evidence>
<accession>A0A6G1KPR6</accession>
<evidence type="ECO:0000313" key="3">
    <source>
        <dbReference type="Proteomes" id="UP000799428"/>
    </source>
</evidence>
<sequence>MDKDWLAIQHLLSPQRTCVKSLARPTPINFPRFHPSRTMGKKSSPVCPPSPSSVEEVGSFVSLGWASQMRLIKCFVYKQMARLLAPGHDSYWTSSKMLPCIGELSPIRFAPYFVETLRAQPTPTPTPTPTPRCRHIKHRLLSKNVPLVPLKAFDESRKHSSKSAGTRRALPGRDRSAEDCKVASGCGLNEEKGKGGGEARNSSLDTGLLFLNSKASDDAKRNNGKTDGFDQL</sequence>
<dbReference type="Proteomes" id="UP000799428">
    <property type="component" value="Unassembled WGS sequence"/>
</dbReference>
<keyword evidence="3" id="KW-1185">Reference proteome</keyword>
<proteinExistence type="predicted"/>
<dbReference type="EMBL" id="MU005764">
    <property type="protein sequence ID" value="KAF2714381.1"/>
    <property type="molecule type" value="Genomic_DNA"/>
</dbReference>
<name>A0A6G1KPR6_9PLEO</name>
<feature type="compositionally biased region" description="Basic and acidic residues" evidence="1">
    <location>
        <begin position="171"/>
        <end position="181"/>
    </location>
</feature>
<dbReference type="AlphaFoldDB" id="A0A6G1KPR6"/>
<protein>
    <submittedName>
        <fullName evidence="2">Uncharacterized protein</fullName>
    </submittedName>
</protein>
<feature type="region of interest" description="Disordered" evidence="1">
    <location>
        <begin position="152"/>
        <end position="232"/>
    </location>
</feature>
<organism evidence="2 3">
    <name type="scientific">Pleomassaria siparia CBS 279.74</name>
    <dbReference type="NCBI Taxonomy" id="1314801"/>
    <lineage>
        <taxon>Eukaryota</taxon>
        <taxon>Fungi</taxon>
        <taxon>Dikarya</taxon>
        <taxon>Ascomycota</taxon>
        <taxon>Pezizomycotina</taxon>
        <taxon>Dothideomycetes</taxon>
        <taxon>Pleosporomycetidae</taxon>
        <taxon>Pleosporales</taxon>
        <taxon>Pleomassariaceae</taxon>
        <taxon>Pleomassaria</taxon>
    </lineage>
</organism>